<evidence type="ECO:0008006" key="8">
    <source>
        <dbReference type="Google" id="ProtNLM"/>
    </source>
</evidence>
<dbReference type="InterPro" id="IPR003339">
    <property type="entry name" value="ABC/ECF_trnsptr_transmembrane"/>
</dbReference>
<evidence type="ECO:0000256" key="2">
    <source>
        <dbReference type="ARBA" id="ARBA00022692"/>
    </source>
</evidence>
<dbReference type="PANTHER" id="PTHR33514:SF13">
    <property type="entry name" value="PROTEIN ABCI12, CHLOROPLASTIC"/>
    <property type="match status" value="1"/>
</dbReference>
<dbReference type="Pfam" id="PF02361">
    <property type="entry name" value="CbiQ"/>
    <property type="match status" value="1"/>
</dbReference>
<reference evidence="6 7" key="1">
    <citation type="submission" date="2018-05" db="EMBL/GenBank/DDBJ databases">
        <title>Lactobacillus sanfranciscensis Ah4 draft denome sequence.</title>
        <authorList>
            <person name="Zhang G."/>
        </authorList>
    </citation>
    <scope>NUCLEOTIDE SEQUENCE [LARGE SCALE GENOMIC DNA]</scope>
    <source>
        <strain evidence="6 7">Ah4</strain>
    </source>
</reference>
<dbReference type="AlphaFoldDB" id="A0A5C4TIV0"/>
<feature type="transmembrane region" description="Helical" evidence="5">
    <location>
        <begin position="112"/>
        <end position="132"/>
    </location>
</feature>
<dbReference type="EMBL" id="QFCR01000010">
    <property type="protein sequence ID" value="TNK90376.1"/>
    <property type="molecule type" value="Genomic_DNA"/>
</dbReference>
<feature type="transmembrane region" description="Helical" evidence="5">
    <location>
        <begin position="49"/>
        <end position="69"/>
    </location>
</feature>
<keyword evidence="2 5" id="KW-0812">Transmembrane</keyword>
<gene>
    <name evidence="6" type="ORF">DID87_04025</name>
</gene>
<keyword evidence="3 5" id="KW-1133">Transmembrane helix</keyword>
<comment type="subcellular location">
    <subcellularLocation>
        <location evidence="1">Membrane</location>
        <topology evidence="1">Multi-pass membrane protein</topology>
    </subcellularLocation>
</comment>
<feature type="transmembrane region" description="Helical" evidence="5">
    <location>
        <begin position="251"/>
        <end position="268"/>
    </location>
</feature>
<protein>
    <recommendedName>
        <fullName evidence="8">Energy-coupling factor transporter transmembrane protein EcfT</fullName>
    </recommendedName>
</protein>
<dbReference type="Proteomes" id="UP000313312">
    <property type="component" value="Unassembled WGS sequence"/>
</dbReference>
<evidence type="ECO:0000256" key="3">
    <source>
        <dbReference type="ARBA" id="ARBA00022989"/>
    </source>
</evidence>
<evidence type="ECO:0000256" key="5">
    <source>
        <dbReference type="SAM" id="Phobius"/>
    </source>
</evidence>
<evidence type="ECO:0000313" key="6">
    <source>
        <dbReference type="EMBL" id="TNK90376.1"/>
    </source>
</evidence>
<organism evidence="6 7">
    <name type="scientific">Fructilactobacillus sanfranciscensis</name>
    <name type="common">Lactobacillus sanfranciscensis</name>
    <dbReference type="NCBI Taxonomy" id="1625"/>
    <lineage>
        <taxon>Bacteria</taxon>
        <taxon>Bacillati</taxon>
        <taxon>Bacillota</taxon>
        <taxon>Bacilli</taxon>
        <taxon>Lactobacillales</taxon>
        <taxon>Lactobacillaceae</taxon>
        <taxon>Fructilactobacillus</taxon>
    </lineage>
</organism>
<comment type="caution">
    <text evidence="6">The sequence shown here is derived from an EMBL/GenBank/DDBJ whole genome shotgun (WGS) entry which is preliminary data.</text>
</comment>
<feature type="transmembrane region" description="Helical" evidence="5">
    <location>
        <begin position="76"/>
        <end position="100"/>
    </location>
</feature>
<accession>A0A5C4TIV0</accession>
<name>A0A5C4TIV0_FRUSA</name>
<sequence>MEVLMNNFIFGQYIPGKSLIYRLNPRLKLIASVLLIIASFINHNLLGFIILLGICGVIIQVSQVGWIFFIKGNQFFIYMIFLTSILQILFSNGGTIYWHYGIFTISSFGLQIASLAFLRFLVAIVILTVYLMTTNPAKIAQTIQGICYPLKFVGVNLDDIGLVTAIALRFVPTLTEEVNNLRNAQKSRGINFEKCSIIKRIKSNIAILVPLFMSVFRRAEQLAATMILRGYTDGKHRTYIRQSNWSKFDSLILIVVLLVFGLILSLNINF</sequence>
<evidence type="ECO:0000256" key="4">
    <source>
        <dbReference type="ARBA" id="ARBA00023136"/>
    </source>
</evidence>
<feature type="transmembrane region" description="Helical" evidence="5">
    <location>
        <begin position="27"/>
        <end position="43"/>
    </location>
</feature>
<evidence type="ECO:0000256" key="1">
    <source>
        <dbReference type="ARBA" id="ARBA00004141"/>
    </source>
</evidence>
<proteinExistence type="predicted"/>
<dbReference type="CDD" id="cd16914">
    <property type="entry name" value="EcfT"/>
    <property type="match status" value="1"/>
</dbReference>
<evidence type="ECO:0000313" key="7">
    <source>
        <dbReference type="Proteomes" id="UP000313312"/>
    </source>
</evidence>
<keyword evidence="4 5" id="KW-0472">Membrane</keyword>
<dbReference type="PANTHER" id="PTHR33514">
    <property type="entry name" value="PROTEIN ABCI12, CHLOROPLASTIC"/>
    <property type="match status" value="1"/>
</dbReference>
<dbReference type="GO" id="GO:0005886">
    <property type="term" value="C:plasma membrane"/>
    <property type="evidence" value="ECO:0007669"/>
    <property type="project" value="TreeGrafter"/>
</dbReference>